<evidence type="ECO:0000313" key="7">
    <source>
        <dbReference type="EMBL" id="PRY95002.1"/>
    </source>
</evidence>
<dbReference type="CDD" id="cd12797">
    <property type="entry name" value="M23_peptidase"/>
    <property type="match status" value="1"/>
</dbReference>
<protein>
    <submittedName>
        <fullName evidence="7">Murein DD-endopeptidase MepM/ murein hydrolase activator NlpD</fullName>
    </submittedName>
</protein>
<evidence type="ECO:0000256" key="4">
    <source>
        <dbReference type="SAM" id="Phobius"/>
    </source>
</evidence>
<feature type="transmembrane region" description="Helical" evidence="4">
    <location>
        <begin position="63"/>
        <end position="85"/>
    </location>
</feature>
<dbReference type="GO" id="GO:0004222">
    <property type="term" value="F:metalloendopeptidase activity"/>
    <property type="evidence" value="ECO:0007669"/>
    <property type="project" value="TreeGrafter"/>
</dbReference>
<keyword evidence="8" id="KW-1185">Reference proteome</keyword>
<feature type="domain" description="DUF5930" evidence="6">
    <location>
        <begin position="27"/>
        <end position="330"/>
    </location>
</feature>
<comment type="caution">
    <text evidence="7">The sequence shown here is derived from an EMBL/GenBank/DDBJ whole genome shotgun (WGS) entry which is preliminary data.</text>
</comment>
<sequence>MPSRTSRTGPAAGPCNGDGDPRVKTPTIYRLHVWLERILPERRVFLRSDTTTRYIRLRPGTQLVALLGGSAILAWCIIASAIVLMDSIGSGSVRDQAKREQQIYERRLNALAGERDDRAAEAAQARERFDTALAQLGDLQTQLLEAEHARAELERGIEISHARLRESLGERDALGSRLAALSEGEGVVPAAEGAELDAMVAALATTAAERDEIARTAALAEEEADRLRADLTLIERRNDEIFTQLEEAVSVSIAPLETMFRNAGMPPDRILDEVRRGYSGQGGPMEEILSTSGRSSVDAARAAAILEQMEEMDLYRIAAQSLPFANPVPSGNYRQTSAFGPRRDPIRGGTRMHNGLDFAGARGTPIHATASGEVIRAGWFSGYGRTVEIRHAHGVMTRYAHLSSISVDVGQQVSRGERIGGMGTTGRSTGVHLHYEVRIGDRAVNPMTWIRAGRDVF</sequence>
<evidence type="ECO:0000259" key="5">
    <source>
        <dbReference type="Pfam" id="PF01551"/>
    </source>
</evidence>
<dbReference type="Pfam" id="PF01551">
    <property type="entry name" value="Peptidase_M23"/>
    <property type="match status" value="1"/>
</dbReference>
<name>A0A2T0X7S6_9RHOB</name>
<feature type="coiled-coil region" evidence="2">
    <location>
        <begin position="210"/>
        <end position="237"/>
    </location>
</feature>
<evidence type="ECO:0000259" key="6">
    <source>
        <dbReference type="Pfam" id="PF19353"/>
    </source>
</evidence>
<dbReference type="InterPro" id="IPR045974">
    <property type="entry name" value="DUF5930"/>
</dbReference>
<proteinExistence type="predicted"/>
<evidence type="ECO:0000256" key="2">
    <source>
        <dbReference type="SAM" id="Coils"/>
    </source>
</evidence>
<gene>
    <name evidence="7" type="ORF">BCF33_0614</name>
</gene>
<evidence type="ECO:0000256" key="3">
    <source>
        <dbReference type="SAM" id="MobiDB-lite"/>
    </source>
</evidence>
<dbReference type="InterPro" id="IPR016047">
    <property type="entry name" value="M23ase_b-sheet_dom"/>
</dbReference>
<keyword evidence="4" id="KW-0472">Membrane</keyword>
<organism evidence="7 8">
    <name type="scientific">Hasllibacter halocynthiae</name>
    <dbReference type="NCBI Taxonomy" id="595589"/>
    <lineage>
        <taxon>Bacteria</taxon>
        <taxon>Pseudomonadati</taxon>
        <taxon>Pseudomonadota</taxon>
        <taxon>Alphaproteobacteria</taxon>
        <taxon>Rhodobacterales</taxon>
        <taxon>Roseobacteraceae</taxon>
        <taxon>Hasllibacter</taxon>
    </lineage>
</organism>
<keyword evidence="2" id="KW-0175">Coiled coil</keyword>
<dbReference type="EMBL" id="PVTT01000001">
    <property type="protein sequence ID" value="PRY95002.1"/>
    <property type="molecule type" value="Genomic_DNA"/>
</dbReference>
<dbReference type="InterPro" id="IPR050570">
    <property type="entry name" value="Cell_wall_metabolism_enzyme"/>
</dbReference>
<reference evidence="7 8" key="1">
    <citation type="submission" date="2018-03" db="EMBL/GenBank/DDBJ databases">
        <title>Genomic Encyclopedia of Archaeal and Bacterial Type Strains, Phase II (KMG-II): from individual species to whole genera.</title>
        <authorList>
            <person name="Goeker M."/>
        </authorList>
    </citation>
    <scope>NUCLEOTIDE SEQUENCE [LARGE SCALE GENOMIC DNA]</scope>
    <source>
        <strain evidence="7 8">DSM 29318</strain>
    </source>
</reference>
<feature type="region of interest" description="Disordered" evidence="3">
    <location>
        <begin position="1"/>
        <end position="21"/>
    </location>
</feature>
<dbReference type="OrthoDB" id="9805070at2"/>
<feature type="domain" description="M23ase beta-sheet core" evidence="5">
    <location>
        <begin position="351"/>
        <end position="446"/>
    </location>
</feature>
<dbReference type="FunFam" id="2.70.70.10:FF:000006">
    <property type="entry name" value="M23 family peptidase"/>
    <property type="match status" value="1"/>
</dbReference>
<dbReference type="PANTHER" id="PTHR21666">
    <property type="entry name" value="PEPTIDASE-RELATED"/>
    <property type="match status" value="1"/>
</dbReference>
<accession>A0A2T0X7S6</accession>
<dbReference type="PANTHER" id="PTHR21666:SF289">
    <property type="entry name" value="L-ALA--D-GLU ENDOPEPTIDASE"/>
    <property type="match status" value="1"/>
</dbReference>
<keyword evidence="7" id="KW-0378">Hydrolase</keyword>
<dbReference type="Gene3D" id="2.70.70.10">
    <property type="entry name" value="Glucose Permease (Domain IIA)"/>
    <property type="match status" value="1"/>
</dbReference>
<keyword evidence="4" id="KW-1133">Transmembrane helix</keyword>
<dbReference type="InterPro" id="IPR011055">
    <property type="entry name" value="Dup_hybrid_motif"/>
</dbReference>
<feature type="coiled-coil region" evidence="2">
    <location>
        <begin position="94"/>
        <end position="156"/>
    </location>
</feature>
<dbReference type="AlphaFoldDB" id="A0A2T0X7S6"/>
<dbReference type="Proteomes" id="UP000238801">
    <property type="component" value="Unassembled WGS sequence"/>
</dbReference>
<dbReference type="SUPFAM" id="SSF51261">
    <property type="entry name" value="Duplicated hybrid motif"/>
    <property type="match status" value="1"/>
</dbReference>
<keyword evidence="4" id="KW-0812">Transmembrane</keyword>
<evidence type="ECO:0000313" key="8">
    <source>
        <dbReference type="Proteomes" id="UP000238801"/>
    </source>
</evidence>
<keyword evidence="1" id="KW-0732">Signal</keyword>
<dbReference type="Pfam" id="PF19353">
    <property type="entry name" value="DUF5930"/>
    <property type="match status" value="1"/>
</dbReference>
<evidence type="ECO:0000256" key="1">
    <source>
        <dbReference type="ARBA" id="ARBA00022729"/>
    </source>
</evidence>